<reference evidence="1 2" key="1">
    <citation type="submission" date="2014-06" db="EMBL/GenBank/DDBJ databases">
        <authorList>
            <person name="Swart Estienne"/>
        </authorList>
    </citation>
    <scope>NUCLEOTIDE SEQUENCE [LARGE SCALE GENOMIC DNA]</scope>
    <source>
        <strain evidence="1 2">130c</strain>
    </source>
</reference>
<evidence type="ECO:0000313" key="1">
    <source>
        <dbReference type="EMBL" id="CDW73171.1"/>
    </source>
</evidence>
<protein>
    <submittedName>
        <fullName evidence="1">Uncharacterized protein</fullName>
    </submittedName>
</protein>
<evidence type="ECO:0000313" key="2">
    <source>
        <dbReference type="Proteomes" id="UP000039865"/>
    </source>
</evidence>
<dbReference type="EMBL" id="CCKQ01002075">
    <property type="protein sequence ID" value="CDW73171.1"/>
    <property type="molecule type" value="Genomic_DNA"/>
</dbReference>
<keyword evidence="2" id="KW-1185">Reference proteome</keyword>
<dbReference type="AlphaFoldDB" id="A0A077ZXA5"/>
<dbReference type="Proteomes" id="UP000039865">
    <property type="component" value="Unassembled WGS sequence"/>
</dbReference>
<sequence length="440" mass="51271">MQIANFGNLVQPSKSPRYLRSDNLDVSDIKGAKATYEIMKIQTRAHNLDVSDIQNEGKPFKVRQIIDKNQELLRDEIIGKKRLYDKHSSPLNPEYIVRTTSNRKVVIGAIEQNRPRELIKKEVRKDSKRSLRLDDILGAQSKLSDLIPKDKLPNLHPTFMNKDDQQRQLVELRHEYLQRNRESNNMTQSLTYQENQIRQQLNNSIDQGNPKKLKPYDSFIERLNSKSMMTKQNDDLIRVDDGSLIKSKFDVAQNQALLPESKRFKLRVNDYDKIIREEDLVQSRRSNVQKIDVIERVSRRAHSQLKEEPNSLMSLQLLQQNLNQSLKPANDQRNINNPIKRDFTNIITESLSKDEFDLRKDFTSNRNSGGIFDKKRFSNTFDRKELSSVKVPGVQVGKFGGPQFVPANKDYGNFPDVIKIDQLMKNVRHMRQQQMNQGIF</sequence>
<proteinExistence type="predicted"/>
<gene>
    <name evidence="1" type="primary">Contig4474.g4770</name>
    <name evidence="1" type="ORF">STYLEM_2147</name>
</gene>
<organism evidence="1 2">
    <name type="scientific">Stylonychia lemnae</name>
    <name type="common">Ciliate</name>
    <dbReference type="NCBI Taxonomy" id="5949"/>
    <lineage>
        <taxon>Eukaryota</taxon>
        <taxon>Sar</taxon>
        <taxon>Alveolata</taxon>
        <taxon>Ciliophora</taxon>
        <taxon>Intramacronucleata</taxon>
        <taxon>Spirotrichea</taxon>
        <taxon>Stichotrichia</taxon>
        <taxon>Sporadotrichida</taxon>
        <taxon>Oxytrichidae</taxon>
        <taxon>Stylonychinae</taxon>
        <taxon>Stylonychia</taxon>
    </lineage>
</organism>
<dbReference type="InParanoid" id="A0A077ZXA5"/>
<name>A0A077ZXA5_STYLE</name>
<accession>A0A077ZXA5</accession>
<dbReference type="OrthoDB" id="10682196at2759"/>